<proteinExistence type="inferred from homology"/>
<dbReference type="InterPro" id="IPR003593">
    <property type="entry name" value="AAA+_ATPase"/>
</dbReference>
<feature type="transmembrane region" description="Helical" evidence="6">
    <location>
        <begin position="688"/>
        <end position="708"/>
    </location>
</feature>
<feature type="region of interest" description="Disordered" evidence="5">
    <location>
        <begin position="293"/>
        <end position="517"/>
    </location>
</feature>
<reference evidence="8" key="1">
    <citation type="submission" date="2022-06" db="EMBL/GenBank/DDBJ databases">
        <title>Genome public.</title>
        <authorList>
            <person name="Sun Q."/>
        </authorList>
    </citation>
    <scope>NUCLEOTIDE SEQUENCE</scope>
    <source>
        <strain evidence="8">CWNU-1</strain>
    </source>
</reference>
<organism evidence="8 9">
    <name type="scientific">Streptomyces albipurpureus</name>
    <dbReference type="NCBI Taxonomy" id="2897419"/>
    <lineage>
        <taxon>Bacteria</taxon>
        <taxon>Bacillati</taxon>
        <taxon>Actinomycetota</taxon>
        <taxon>Actinomycetes</taxon>
        <taxon>Kitasatosporales</taxon>
        <taxon>Streptomycetaceae</taxon>
        <taxon>Streptomyces</taxon>
    </lineage>
</organism>
<comment type="similarity">
    <text evidence="1">Belongs to the ABC transporter superfamily.</text>
</comment>
<evidence type="ECO:0000256" key="4">
    <source>
        <dbReference type="ARBA" id="ARBA00022840"/>
    </source>
</evidence>
<dbReference type="PANTHER" id="PTHR43335">
    <property type="entry name" value="ABC TRANSPORTER, ATP-BINDING PROTEIN"/>
    <property type="match status" value="1"/>
</dbReference>
<keyword evidence="6" id="KW-0472">Membrane</keyword>
<name>A0ABT0UIX1_9ACTN</name>
<accession>A0ABT0UIX1</accession>
<feature type="compositionally biased region" description="Pro residues" evidence="5">
    <location>
        <begin position="490"/>
        <end position="500"/>
    </location>
</feature>
<comment type="caution">
    <text evidence="8">The sequence shown here is derived from an EMBL/GenBank/DDBJ whole genome shotgun (WGS) entry which is preliminary data.</text>
</comment>
<dbReference type="Proteomes" id="UP001431429">
    <property type="component" value="Unassembled WGS sequence"/>
</dbReference>
<evidence type="ECO:0000256" key="1">
    <source>
        <dbReference type="ARBA" id="ARBA00005417"/>
    </source>
</evidence>
<dbReference type="InterPro" id="IPR027417">
    <property type="entry name" value="P-loop_NTPase"/>
</dbReference>
<evidence type="ECO:0000256" key="3">
    <source>
        <dbReference type="ARBA" id="ARBA00022741"/>
    </source>
</evidence>
<dbReference type="SUPFAM" id="SSF52540">
    <property type="entry name" value="P-loop containing nucleoside triphosphate hydrolases"/>
    <property type="match status" value="1"/>
</dbReference>
<feature type="transmembrane region" description="Helical" evidence="6">
    <location>
        <begin position="744"/>
        <end position="765"/>
    </location>
</feature>
<feature type="compositionally biased region" description="Basic and acidic residues" evidence="5">
    <location>
        <begin position="339"/>
        <end position="348"/>
    </location>
</feature>
<keyword evidence="2" id="KW-0813">Transport</keyword>
<dbReference type="RefSeq" id="WP_250918729.1">
    <property type="nucleotide sequence ID" value="NZ_JAMQAW010000007.1"/>
</dbReference>
<keyword evidence="4 8" id="KW-0067">ATP-binding</keyword>
<gene>
    <name evidence="8" type="ORF">NBG84_08800</name>
</gene>
<feature type="transmembrane region" description="Helical" evidence="6">
    <location>
        <begin position="660"/>
        <end position="681"/>
    </location>
</feature>
<feature type="domain" description="ABC transporter" evidence="7">
    <location>
        <begin position="2"/>
        <end position="228"/>
    </location>
</feature>
<evidence type="ECO:0000256" key="6">
    <source>
        <dbReference type="SAM" id="Phobius"/>
    </source>
</evidence>
<keyword evidence="9" id="KW-1185">Reference proteome</keyword>
<evidence type="ECO:0000259" key="7">
    <source>
        <dbReference type="PROSITE" id="PS50893"/>
    </source>
</evidence>
<dbReference type="SMART" id="SM00382">
    <property type="entry name" value="AAA"/>
    <property type="match status" value="1"/>
</dbReference>
<keyword evidence="6" id="KW-0812">Transmembrane</keyword>
<sequence length="774" mass="81063">MLQAIGLTSCPRRDLPPIVQDLSFEARAGQITALLGPVGSGKSTTLRLMLELEPGRGVTYFRGNPLHRIVHPTREVGALLGDVPGHPARTVRGQLRMLSAAAGVPLARADHLLEAVGLTGLRSQRLDSLPLAADRRLGVAVAMLGGPQTLLLDEPNKGLAAGDRLWMHRLMRAHAASGGTVLYTVSDPKEAARIADRIVTLDAGRLVADQEVAAFSRTRLRPRVAVRTPHAARLASLIHRESRAARRSVEVVVEGGSALSVYGSSCAELGEIAYRYRLPVHRLADEVGVGAWAREPGQDAPPQPARRPHLPPDRSPSAPDTGAEPGQVIEADNPAVPDRSPESARGHEQCPGPEARPARLPPAEAHPTPHPTSDAEEPTPVPAEPADSSKAPTAPGSALALPAEPAGSQGVPAAPRPIPCELAGAPEEISSTSAGAHPARRTPVEPLDRPTPGIEARHPPTAAPHAQCPAIKPTNSRSLPGEDTADAPPLGAPRPVPRPQAPAHTHRAPSRESRPRALAGPLRPVRYELLRLLGIRTTAFILAGALLLSLALCLLLARSSAITAPVAIAAWPEFLPLPPAALSAGLIGALSFGEESRYPALAAACGTVPRRFGLLLAKLLVTGVAAVSIALLVAVADAQALRLVYGSAAIALPGNPATLLTHWCALSLGCAWAGLLAAGVFRVTAAGVAAVLSVPVVVAPLVQQALIVPSVRSVAGLPRRVRELTWVWLPQQTEVWLLAGVRMLAQPVGMAMVLSLSVLICAYLFTDLRRSARW</sequence>
<dbReference type="EMBL" id="JAMQAW010000007">
    <property type="protein sequence ID" value="MCM2388394.1"/>
    <property type="molecule type" value="Genomic_DNA"/>
</dbReference>
<dbReference type="PANTHER" id="PTHR43335:SF4">
    <property type="entry name" value="ABC TRANSPORTER, ATP-BINDING PROTEIN"/>
    <property type="match status" value="1"/>
</dbReference>
<protein>
    <submittedName>
        <fullName evidence="8">ATP-binding cassette domain-containing protein</fullName>
    </submittedName>
</protein>
<dbReference type="GO" id="GO:0005524">
    <property type="term" value="F:ATP binding"/>
    <property type="evidence" value="ECO:0007669"/>
    <property type="project" value="UniProtKB-KW"/>
</dbReference>
<feature type="transmembrane region" description="Helical" evidence="6">
    <location>
        <begin position="619"/>
        <end position="640"/>
    </location>
</feature>
<feature type="transmembrane region" description="Helical" evidence="6">
    <location>
        <begin position="533"/>
        <end position="557"/>
    </location>
</feature>
<dbReference type="Pfam" id="PF00005">
    <property type="entry name" value="ABC_tran"/>
    <property type="match status" value="1"/>
</dbReference>
<keyword evidence="6" id="KW-1133">Transmembrane helix</keyword>
<evidence type="ECO:0000313" key="8">
    <source>
        <dbReference type="EMBL" id="MCM2388394.1"/>
    </source>
</evidence>
<evidence type="ECO:0000313" key="9">
    <source>
        <dbReference type="Proteomes" id="UP001431429"/>
    </source>
</evidence>
<keyword evidence="3" id="KW-0547">Nucleotide-binding</keyword>
<dbReference type="PROSITE" id="PS50893">
    <property type="entry name" value="ABC_TRANSPORTER_2"/>
    <property type="match status" value="1"/>
</dbReference>
<evidence type="ECO:0000256" key="2">
    <source>
        <dbReference type="ARBA" id="ARBA00022448"/>
    </source>
</evidence>
<dbReference type="InterPro" id="IPR003439">
    <property type="entry name" value="ABC_transporter-like_ATP-bd"/>
</dbReference>
<evidence type="ECO:0000256" key="5">
    <source>
        <dbReference type="SAM" id="MobiDB-lite"/>
    </source>
</evidence>
<dbReference type="Gene3D" id="3.40.50.300">
    <property type="entry name" value="P-loop containing nucleotide triphosphate hydrolases"/>
    <property type="match status" value="1"/>
</dbReference>